<dbReference type="PROSITE" id="PS00211">
    <property type="entry name" value="ABC_TRANSPORTER_1"/>
    <property type="match status" value="1"/>
</dbReference>
<keyword evidence="3" id="KW-1003">Cell membrane</keyword>
<gene>
    <name evidence="14" type="ORF">SAMN05444920_12059</name>
</gene>
<keyword evidence="15" id="KW-1185">Reference proteome</keyword>
<keyword evidence="6" id="KW-0547">Nucleotide-binding</keyword>
<name>A0A1H6EWQ0_9ACTN</name>
<keyword evidence="9 11" id="KW-0472">Membrane</keyword>
<feature type="transmembrane region" description="Helical" evidence="11">
    <location>
        <begin position="12"/>
        <end position="34"/>
    </location>
</feature>
<keyword evidence="7 14" id="KW-0067">ATP-binding</keyword>
<evidence type="ECO:0000256" key="3">
    <source>
        <dbReference type="ARBA" id="ARBA00022475"/>
    </source>
</evidence>
<proteinExistence type="inferred from homology"/>
<dbReference type="AlphaFoldDB" id="A0A1H6EWQ0"/>
<dbReference type="Pfam" id="PF00005">
    <property type="entry name" value="ABC_tran"/>
    <property type="match status" value="1"/>
</dbReference>
<dbReference type="InterPro" id="IPR027417">
    <property type="entry name" value="P-loop_NTPase"/>
</dbReference>
<evidence type="ECO:0000256" key="10">
    <source>
        <dbReference type="ARBA" id="ARBA00023455"/>
    </source>
</evidence>
<dbReference type="FunFam" id="3.40.50.300:FF:000221">
    <property type="entry name" value="Multidrug ABC transporter ATP-binding protein"/>
    <property type="match status" value="1"/>
</dbReference>
<dbReference type="PROSITE" id="PS50929">
    <property type="entry name" value="ABC_TM1F"/>
    <property type="match status" value="1"/>
</dbReference>
<evidence type="ECO:0000259" key="12">
    <source>
        <dbReference type="PROSITE" id="PS50893"/>
    </source>
</evidence>
<dbReference type="GO" id="GO:0140359">
    <property type="term" value="F:ABC-type transporter activity"/>
    <property type="evidence" value="ECO:0007669"/>
    <property type="project" value="InterPro"/>
</dbReference>
<dbReference type="InterPro" id="IPR011527">
    <property type="entry name" value="ABC1_TM_dom"/>
</dbReference>
<evidence type="ECO:0000256" key="2">
    <source>
        <dbReference type="ARBA" id="ARBA00022448"/>
    </source>
</evidence>
<dbReference type="OrthoDB" id="9806127at2"/>
<dbReference type="GO" id="GO:0016887">
    <property type="term" value="F:ATP hydrolysis activity"/>
    <property type="evidence" value="ECO:0007669"/>
    <property type="project" value="InterPro"/>
</dbReference>
<feature type="transmembrane region" description="Helical" evidence="11">
    <location>
        <begin position="278"/>
        <end position="298"/>
    </location>
</feature>
<keyword evidence="5 11" id="KW-0812">Transmembrane</keyword>
<dbReference type="Gene3D" id="3.40.50.300">
    <property type="entry name" value="P-loop containing nucleotide triphosphate hydrolases"/>
    <property type="match status" value="1"/>
</dbReference>
<dbReference type="GO" id="GO:0005886">
    <property type="term" value="C:plasma membrane"/>
    <property type="evidence" value="ECO:0007669"/>
    <property type="project" value="UniProtKB-SubCell"/>
</dbReference>
<dbReference type="PANTHER" id="PTHR24221:SF654">
    <property type="entry name" value="ATP-BINDING CASSETTE SUB-FAMILY B MEMBER 6"/>
    <property type="match status" value="1"/>
</dbReference>
<dbReference type="CDD" id="cd07346">
    <property type="entry name" value="ABC_6TM_exporters"/>
    <property type="match status" value="1"/>
</dbReference>
<keyword evidence="2" id="KW-0813">Transport</keyword>
<evidence type="ECO:0000259" key="13">
    <source>
        <dbReference type="PROSITE" id="PS50929"/>
    </source>
</evidence>
<dbReference type="InterPro" id="IPR003439">
    <property type="entry name" value="ABC_transporter-like_ATP-bd"/>
</dbReference>
<dbReference type="Pfam" id="PF00664">
    <property type="entry name" value="ABC_membrane"/>
    <property type="match status" value="1"/>
</dbReference>
<feature type="domain" description="ABC transporter" evidence="12">
    <location>
        <begin position="334"/>
        <end position="567"/>
    </location>
</feature>
<dbReference type="Gene3D" id="1.20.1560.10">
    <property type="entry name" value="ABC transporter type 1, transmembrane domain"/>
    <property type="match status" value="1"/>
</dbReference>
<evidence type="ECO:0000256" key="7">
    <source>
        <dbReference type="ARBA" id="ARBA00022840"/>
    </source>
</evidence>
<dbReference type="PROSITE" id="PS50893">
    <property type="entry name" value="ABC_TRANSPORTER_2"/>
    <property type="match status" value="1"/>
</dbReference>
<dbReference type="PANTHER" id="PTHR24221">
    <property type="entry name" value="ATP-BINDING CASSETTE SUB-FAMILY B"/>
    <property type="match status" value="1"/>
</dbReference>
<evidence type="ECO:0000256" key="1">
    <source>
        <dbReference type="ARBA" id="ARBA00004429"/>
    </source>
</evidence>
<evidence type="ECO:0000313" key="15">
    <source>
        <dbReference type="Proteomes" id="UP000236732"/>
    </source>
</evidence>
<keyword evidence="8 11" id="KW-1133">Transmembrane helix</keyword>
<feature type="domain" description="ABC transmembrane type-1" evidence="13">
    <location>
        <begin position="16"/>
        <end position="303"/>
    </location>
</feature>
<dbReference type="InterPro" id="IPR039421">
    <property type="entry name" value="Type_1_exporter"/>
</dbReference>
<evidence type="ECO:0000256" key="6">
    <source>
        <dbReference type="ARBA" id="ARBA00022741"/>
    </source>
</evidence>
<feature type="transmembrane region" description="Helical" evidence="11">
    <location>
        <begin position="159"/>
        <end position="176"/>
    </location>
</feature>
<dbReference type="GO" id="GO:0034040">
    <property type="term" value="F:ATPase-coupled lipid transmembrane transporter activity"/>
    <property type="evidence" value="ECO:0007669"/>
    <property type="project" value="TreeGrafter"/>
</dbReference>
<accession>A0A1H6EWQ0</accession>
<keyword evidence="4" id="KW-0997">Cell inner membrane</keyword>
<evidence type="ECO:0000256" key="9">
    <source>
        <dbReference type="ARBA" id="ARBA00023136"/>
    </source>
</evidence>
<evidence type="ECO:0000256" key="5">
    <source>
        <dbReference type="ARBA" id="ARBA00022692"/>
    </source>
</evidence>
<protein>
    <submittedName>
        <fullName evidence="14">ATP-binding cassette, subfamily B</fullName>
    </submittedName>
</protein>
<dbReference type="SUPFAM" id="SSF90123">
    <property type="entry name" value="ABC transporter transmembrane region"/>
    <property type="match status" value="1"/>
</dbReference>
<dbReference type="RefSeq" id="WP_103962455.1">
    <property type="nucleotide sequence ID" value="NZ_FNVT01000020.1"/>
</dbReference>
<comment type="subcellular location">
    <subcellularLocation>
        <location evidence="1">Cell inner membrane</location>
        <topology evidence="1">Multi-pass membrane protein</topology>
    </subcellularLocation>
</comment>
<dbReference type="GO" id="GO:0005524">
    <property type="term" value="F:ATP binding"/>
    <property type="evidence" value="ECO:0007669"/>
    <property type="project" value="UniProtKB-KW"/>
</dbReference>
<evidence type="ECO:0000256" key="8">
    <source>
        <dbReference type="ARBA" id="ARBA00022989"/>
    </source>
</evidence>
<dbReference type="EMBL" id="FNVT01000020">
    <property type="protein sequence ID" value="SEH01355.1"/>
    <property type="molecule type" value="Genomic_DNA"/>
</dbReference>
<feature type="transmembrane region" description="Helical" evidence="11">
    <location>
        <begin position="136"/>
        <end position="153"/>
    </location>
</feature>
<sequence>MKADAGLLRPYGWIFATVAITQVIGALAGLAPLLAVVELGRMLLSPGPIDHGHVWFVVIVGAAGLFVRLLFTAASSGIGHILDGQVQLAFRRRLADRLGRVPIGWFSRRRTGELAKVVGEDVSAVHPFIAHTPGELAAAFVVPLVSLVYLFTIDWRLTLITLIPVALAVALVPLMMTPARQGEQERFDAAQGRIANSVVEFVQGIAVVKAFGGSERAHRKFRAAADDFTDIFFRWVRGVSLIAAGMQLALSPPFVLLVVLIGGTALITSGGLAPADLLPFLLLGLGLTAPVAALGHGFDDMTAAGRAVGRIRDVLAVRSLPEPAHPVAPQGHRVELRDVRFGYEAGNEVLRGIDLVLEPGTVTAIVGPSGSGKSTLVQLLPRFFDPDAGSVTIGGVDLRELGSRELYQTVSFVFQDVRLLRASVADNIALAVPQADRDDVVRAARLANIHDRVLQLPRGYDTVIGEEAGLSGGEAQRISLARALLAATPVLVLDEATSFADPQTEQAVREALTTLGWDRTILVIAHRLETVAGADTVVMLENGEIVERGSPADLLAQDGKFAAFWRSQKGDDPR</sequence>
<dbReference type="InterPro" id="IPR003593">
    <property type="entry name" value="AAA+_ATPase"/>
</dbReference>
<dbReference type="InterPro" id="IPR036640">
    <property type="entry name" value="ABC1_TM_sf"/>
</dbReference>
<reference evidence="14 15" key="1">
    <citation type="submission" date="2016-10" db="EMBL/GenBank/DDBJ databases">
        <authorList>
            <person name="de Groot N.N."/>
        </authorList>
    </citation>
    <scope>NUCLEOTIDE SEQUENCE [LARGE SCALE GENOMIC DNA]</scope>
    <source>
        <strain evidence="14 15">CGMCC 4.7037</strain>
    </source>
</reference>
<evidence type="ECO:0000256" key="4">
    <source>
        <dbReference type="ARBA" id="ARBA00022519"/>
    </source>
</evidence>
<dbReference type="SUPFAM" id="SSF52540">
    <property type="entry name" value="P-loop containing nucleoside triphosphate hydrolases"/>
    <property type="match status" value="1"/>
</dbReference>
<evidence type="ECO:0000313" key="14">
    <source>
        <dbReference type="EMBL" id="SEH01355.1"/>
    </source>
</evidence>
<dbReference type="InterPro" id="IPR017871">
    <property type="entry name" value="ABC_transporter-like_CS"/>
</dbReference>
<evidence type="ECO:0000256" key="11">
    <source>
        <dbReference type="SAM" id="Phobius"/>
    </source>
</evidence>
<organism evidence="14 15">
    <name type="scientific">Nonomuraea solani</name>
    <dbReference type="NCBI Taxonomy" id="1144553"/>
    <lineage>
        <taxon>Bacteria</taxon>
        <taxon>Bacillati</taxon>
        <taxon>Actinomycetota</taxon>
        <taxon>Actinomycetes</taxon>
        <taxon>Streptosporangiales</taxon>
        <taxon>Streptosporangiaceae</taxon>
        <taxon>Nonomuraea</taxon>
    </lineage>
</organism>
<dbReference type="SMART" id="SM00382">
    <property type="entry name" value="AAA"/>
    <property type="match status" value="1"/>
</dbReference>
<feature type="transmembrane region" description="Helical" evidence="11">
    <location>
        <begin position="54"/>
        <end position="71"/>
    </location>
</feature>
<dbReference type="Proteomes" id="UP000236732">
    <property type="component" value="Unassembled WGS sequence"/>
</dbReference>
<comment type="similarity">
    <text evidence="10">Belongs to the ABC transporter superfamily. Siderophore-Fe(3+) uptake transporter (SIUT) (TC 3.A.1.21) family.</text>
</comment>